<evidence type="ECO:0000313" key="2">
    <source>
        <dbReference type="Proteomes" id="UP000030466"/>
    </source>
</evidence>
<gene>
    <name evidence="1" type="ORF">GY22_14480</name>
</gene>
<protein>
    <submittedName>
        <fullName evidence="1">Uncharacterized protein</fullName>
    </submittedName>
</protein>
<dbReference type="AlphaFoldDB" id="A0A0A6YB85"/>
<comment type="caution">
    <text evidence="1">The sequence shown here is derived from an EMBL/GenBank/DDBJ whole genome shotgun (WGS) entry which is preliminary data.</text>
</comment>
<dbReference type="SUPFAM" id="SSF102405">
    <property type="entry name" value="MCP/YpsA-like"/>
    <property type="match status" value="1"/>
</dbReference>
<keyword evidence="2" id="KW-1185">Reference proteome</keyword>
<dbReference type="Proteomes" id="UP000030466">
    <property type="component" value="Unassembled WGS sequence"/>
</dbReference>
<sequence length="186" mass="20360">MWIGVARETSPAPWRKDAHRGGVLTPGGGHERNFVEACLCHAAIAIGASEGTSSEAIFALYLHRPVALVNVPDTAGPEATMRTLKTAARRRIKPTEDEDPVRRGMRQAYEWADSFNSRFWHQPLPRTDAEADAIVKEPLRTIGNVEDRLAWPSLANAGDWAAFVEASIIEAGRGQLGPSHSYHLVS</sequence>
<dbReference type="Gene3D" id="3.40.50.450">
    <property type="match status" value="1"/>
</dbReference>
<dbReference type="InterPro" id="IPR041164">
    <property type="entry name" value="LDcluster4"/>
</dbReference>
<organism evidence="1 2">
    <name type="scientific">Kocuria rosea subsp. polaris</name>
    <dbReference type="NCBI Taxonomy" id="136273"/>
    <lineage>
        <taxon>Bacteria</taxon>
        <taxon>Bacillati</taxon>
        <taxon>Actinomycetota</taxon>
        <taxon>Actinomycetes</taxon>
        <taxon>Micrococcales</taxon>
        <taxon>Micrococcaceae</taxon>
        <taxon>Kocuria</taxon>
    </lineage>
</organism>
<dbReference type="Pfam" id="PF18306">
    <property type="entry name" value="LDcluster4"/>
    <property type="match status" value="1"/>
</dbReference>
<dbReference type="EMBL" id="JSUH01000014">
    <property type="protein sequence ID" value="KHD96657.1"/>
    <property type="molecule type" value="Genomic_DNA"/>
</dbReference>
<name>A0A0A6YB85_KOCRO</name>
<evidence type="ECO:0000313" key="1">
    <source>
        <dbReference type="EMBL" id="KHD96657.1"/>
    </source>
</evidence>
<reference evidence="1 2" key="1">
    <citation type="journal article" date="2003" name="Int. J. Syst. Evol. Microbiol.">
        <title>Kocuria polaris sp. nov., an orange-pigmented psychrophilic bacterium isolated from an Antarctic cyanobacterial mat sample.</title>
        <authorList>
            <person name="Reddy G.S."/>
            <person name="Prakash J.S."/>
            <person name="Prabahar V."/>
            <person name="Matsumoto G.I."/>
            <person name="Stackebrandt E."/>
            <person name="Shivaji S."/>
        </authorList>
    </citation>
    <scope>NUCLEOTIDE SEQUENCE [LARGE SCALE GENOMIC DNA]</scope>
    <source>
        <strain evidence="1 2">CMS 76or</strain>
    </source>
</reference>
<accession>A0A0A6YB85</accession>
<proteinExistence type="predicted"/>